<sequence length="447" mass="49354">MGYSEEIVHEVIRKYGPCTQPLLLSEEIEEKNQRLQGNRNCAPCSACPDATQSRSAGFGGNTNDLTGNSTPKNIQSHTEESVEENIPLLPLLDSKPYTSNGIVNCFRRGPAGEKHVIWGRNKKDNGNVNLKSNGLSQSPSSSSHEEVSIILKGATGHQRGPAFPKNDFLHQADPLFPNNLLPSDTNTVLAGASDHTDSVVMGVQRSRDMLKISYKLELKNKPGRSDLKHIAIDGCNWRTRRNPNVKEQYFLTQLKEVGILSLSPSRMVLGEQIAASHVDSFLLHLAHKTGGVIVSNDNFREFVTESVSWREIIAKRLLQCTFVGNIFLVPNNPLGRNGPRLKEFFRKEGSGDLEPLLSALPNVGTFAQSHNTQQPHFTSLASTLGIEQNHLMPAQRSCAESSELREALLKIFPDSEQKQKIEEILAAQPFLKDLNVLSGLILDLSLD</sequence>
<dbReference type="FunFam" id="3.40.50.11980:FF:000001">
    <property type="entry name" value="ZC3H12A isoform 1"/>
    <property type="match status" value="1"/>
</dbReference>
<evidence type="ECO:0000256" key="5">
    <source>
        <dbReference type="ARBA" id="ARBA00022884"/>
    </source>
</evidence>
<dbReference type="PANTHER" id="PTHR12876">
    <property type="entry name" value="N4BP1-RELATED"/>
    <property type="match status" value="1"/>
</dbReference>
<dbReference type="InterPro" id="IPR021869">
    <property type="entry name" value="RNase_Zc3h12_NYN"/>
</dbReference>
<feature type="domain" description="RNase NYN" evidence="9">
    <location>
        <begin position="230"/>
        <end position="343"/>
    </location>
</feature>
<evidence type="ECO:0000256" key="1">
    <source>
        <dbReference type="ARBA" id="ARBA00004322"/>
    </source>
</evidence>
<dbReference type="Pfam" id="PF23054">
    <property type="entry name" value="UBA_N4BP1_C"/>
    <property type="match status" value="1"/>
</dbReference>
<dbReference type="Gene3D" id="3.40.50.11980">
    <property type="match status" value="1"/>
</dbReference>
<proteinExistence type="inferred from homology"/>
<evidence type="ECO:0000256" key="7">
    <source>
        <dbReference type="ARBA" id="ARBA00038274"/>
    </source>
</evidence>
<keyword evidence="5" id="KW-0694">RNA-binding</keyword>
<dbReference type="PANTHER" id="PTHR12876:SF26">
    <property type="entry name" value="NEDD4-BINDING PROTEIN 1"/>
    <property type="match status" value="1"/>
</dbReference>
<name>A0AAW0HJG9_MYOGA</name>
<keyword evidence="4" id="KW-0391">Immunity</keyword>
<keyword evidence="6" id="KW-0539">Nucleus</keyword>
<dbReference type="AlphaFoldDB" id="A0AAW0HJG9"/>
<keyword evidence="3" id="KW-0399">Innate immunity</keyword>
<dbReference type="EMBL" id="JBBHLL010000446">
    <property type="protein sequence ID" value="KAK7802753.1"/>
    <property type="molecule type" value="Genomic_DNA"/>
</dbReference>
<dbReference type="GO" id="GO:0031397">
    <property type="term" value="P:negative regulation of protein ubiquitination"/>
    <property type="evidence" value="ECO:0007669"/>
    <property type="project" value="TreeGrafter"/>
</dbReference>
<dbReference type="GO" id="GO:0016605">
    <property type="term" value="C:PML body"/>
    <property type="evidence" value="ECO:0007669"/>
    <property type="project" value="UniProtKB-SubCell"/>
</dbReference>
<evidence type="ECO:0000256" key="4">
    <source>
        <dbReference type="ARBA" id="ARBA00022859"/>
    </source>
</evidence>
<dbReference type="InterPro" id="IPR051101">
    <property type="entry name" value="ZC3H12/N4BP1_RNase_Reg"/>
</dbReference>
<comment type="similarity">
    <text evidence="7">Belongs to the N4BP1 family.</text>
</comment>
<dbReference type="GO" id="GO:0045087">
    <property type="term" value="P:innate immune response"/>
    <property type="evidence" value="ECO:0007669"/>
    <property type="project" value="UniProtKB-KW"/>
</dbReference>
<evidence type="ECO:0000259" key="9">
    <source>
        <dbReference type="Pfam" id="PF11977"/>
    </source>
</evidence>
<reference evidence="11 12" key="1">
    <citation type="journal article" date="2023" name="bioRxiv">
        <title>Conserved and derived expression patterns and positive selection on dental genes reveal complex evolutionary context of ever-growing rodent molars.</title>
        <authorList>
            <person name="Calamari Z.T."/>
            <person name="Song A."/>
            <person name="Cohen E."/>
            <person name="Akter M."/>
            <person name="Roy R.D."/>
            <person name="Hallikas O."/>
            <person name="Christensen M.M."/>
            <person name="Li P."/>
            <person name="Marangoni P."/>
            <person name="Jernvall J."/>
            <person name="Klein O.D."/>
        </authorList>
    </citation>
    <scope>NUCLEOTIDE SEQUENCE [LARGE SCALE GENOMIC DNA]</scope>
    <source>
        <strain evidence="11">V071</strain>
    </source>
</reference>
<dbReference type="GO" id="GO:0032435">
    <property type="term" value="P:negative regulation of proteasomal ubiquitin-dependent protein catabolic process"/>
    <property type="evidence" value="ECO:0007669"/>
    <property type="project" value="TreeGrafter"/>
</dbReference>
<evidence type="ECO:0000259" key="10">
    <source>
        <dbReference type="Pfam" id="PF23054"/>
    </source>
</evidence>
<feature type="domain" description="N4BP1 C-terminal UBA" evidence="10">
    <location>
        <begin position="395"/>
        <end position="443"/>
    </location>
</feature>
<evidence type="ECO:0000256" key="3">
    <source>
        <dbReference type="ARBA" id="ARBA00022588"/>
    </source>
</evidence>
<keyword evidence="12" id="KW-1185">Reference proteome</keyword>
<organism evidence="11 12">
    <name type="scientific">Myodes glareolus</name>
    <name type="common">Bank vole</name>
    <name type="synonym">Clethrionomys glareolus</name>
    <dbReference type="NCBI Taxonomy" id="447135"/>
    <lineage>
        <taxon>Eukaryota</taxon>
        <taxon>Metazoa</taxon>
        <taxon>Chordata</taxon>
        <taxon>Craniata</taxon>
        <taxon>Vertebrata</taxon>
        <taxon>Euteleostomi</taxon>
        <taxon>Mammalia</taxon>
        <taxon>Eutheria</taxon>
        <taxon>Euarchontoglires</taxon>
        <taxon>Glires</taxon>
        <taxon>Rodentia</taxon>
        <taxon>Myomorpha</taxon>
        <taxon>Muroidea</taxon>
        <taxon>Cricetidae</taxon>
        <taxon>Arvicolinae</taxon>
        <taxon>Myodes</taxon>
    </lineage>
</organism>
<evidence type="ECO:0000256" key="2">
    <source>
        <dbReference type="ARBA" id="ARBA00004604"/>
    </source>
</evidence>
<evidence type="ECO:0000256" key="8">
    <source>
        <dbReference type="ARBA" id="ARBA00039336"/>
    </source>
</evidence>
<dbReference type="GO" id="GO:0005730">
    <property type="term" value="C:nucleolus"/>
    <property type="evidence" value="ECO:0007669"/>
    <property type="project" value="UniProtKB-SubCell"/>
</dbReference>
<dbReference type="InterPro" id="IPR056578">
    <property type="entry name" value="UBA_N4BP1_C"/>
</dbReference>
<dbReference type="GO" id="GO:0003723">
    <property type="term" value="F:RNA binding"/>
    <property type="evidence" value="ECO:0007669"/>
    <property type="project" value="UniProtKB-KW"/>
</dbReference>
<evidence type="ECO:0000256" key="6">
    <source>
        <dbReference type="ARBA" id="ARBA00023242"/>
    </source>
</evidence>
<protein>
    <recommendedName>
        <fullName evidence="8">NEDD4-binding protein 1</fullName>
    </recommendedName>
</protein>
<dbReference type="Pfam" id="PF11977">
    <property type="entry name" value="RNase_Zc3h12a"/>
    <property type="match status" value="1"/>
</dbReference>
<dbReference type="Proteomes" id="UP001488838">
    <property type="component" value="Unassembled WGS sequence"/>
</dbReference>
<comment type="caution">
    <text evidence="11">The sequence shown here is derived from an EMBL/GenBank/DDBJ whole genome shotgun (WGS) entry which is preliminary data.</text>
</comment>
<accession>A0AAW0HJG9</accession>
<evidence type="ECO:0000313" key="11">
    <source>
        <dbReference type="EMBL" id="KAK7802753.1"/>
    </source>
</evidence>
<comment type="subcellular location">
    <subcellularLocation>
        <location evidence="1">Nucleus</location>
        <location evidence="1">PML body</location>
    </subcellularLocation>
    <subcellularLocation>
        <location evidence="2">Nucleus</location>
        <location evidence="2">Nucleolus</location>
    </subcellularLocation>
</comment>
<evidence type="ECO:0000313" key="12">
    <source>
        <dbReference type="Proteomes" id="UP001488838"/>
    </source>
</evidence>
<gene>
    <name evidence="11" type="ORF">U0070_005791</name>
</gene>